<gene>
    <name evidence="6" type="ORF">B1A74_09220</name>
</gene>
<comment type="cofactor">
    <cofactor evidence="1">
        <name>Mg(2+)</name>
        <dbReference type="ChEBI" id="CHEBI:18420"/>
    </cofactor>
</comment>
<dbReference type="GO" id="GO:0052621">
    <property type="term" value="F:diguanylate cyclase activity"/>
    <property type="evidence" value="ECO:0007669"/>
    <property type="project" value="UniProtKB-EC"/>
</dbReference>
<proteinExistence type="predicted"/>
<sequence>MAENDLRKTVIELETSLQNERERMRSLRRVALRALAVLSAREPDLEGAVHDLTRTIEEDPDDTQCLDRMSARLADTIRQHDQREAMDEGVLSALESGLGAFPFLAEDLARVRQAAERSDADLVRRSLARVFSALEENCGQALAEREQLTEVMGEIRSRLNDVDSALSADQDHSERTQASIRELHENITGDVSTIKGRVIDITNLDTMRREVIDGLDRVADRVKDFRDTREAELLAAMERNRALRTRSQQLARQVNDLRERLSEARDEASRDKLTGLLNRHAFDQRMADLRADAGPASLIVWDIDHFKHVNDEYGHTSGDRILRAVAEVLAEGVHEPDFVARYGGEEFVMVVHQSLEAARELADRLRREVASIVVKAGSKRLKVTISGGLADVRADAPEGSAFELADKALLAAKRQGRDRIVAVSSG</sequence>
<dbReference type="Proteomes" id="UP000189177">
    <property type="component" value="Unassembled WGS sequence"/>
</dbReference>
<dbReference type="Gene3D" id="3.30.70.270">
    <property type="match status" value="1"/>
</dbReference>
<dbReference type="FunFam" id="3.30.70.270:FF:000001">
    <property type="entry name" value="Diguanylate cyclase domain protein"/>
    <property type="match status" value="1"/>
</dbReference>
<comment type="catalytic activity">
    <reaction evidence="3">
        <text>2 GTP = 3',3'-c-di-GMP + 2 diphosphate</text>
        <dbReference type="Rhea" id="RHEA:24898"/>
        <dbReference type="ChEBI" id="CHEBI:33019"/>
        <dbReference type="ChEBI" id="CHEBI:37565"/>
        <dbReference type="ChEBI" id="CHEBI:58805"/>
        <dbReference type="EC" id="2.7.7.65"/>
    </reaction>
</comment>
<dbReference type="InterPro" id="IPR050469">
    <property type="entry name" value="Diguanylate_Cyclase"/>
</dbReference>
<dbReference type="Pfam" id="PF00990">
    <property type="entry name" value="GGDEF"/>
    <property type="match status" value="1"/>
</dbReference>
<feature type="coiled-coil region" evidence="4">
    <location>
        <begin position="240"/>
        <end position="274"/>
    </location>
</feature>
<evidence type="ECO:0000259" key="5">
    <source>
        <dbReference type="PROSITE" id="PS50887"/>
    </source>
</evidence>
<dbReference type="SMART" id="SM00267">
    <property type="entry name" value="GGDEF"/>
    <property type="match status" value="1"/>
</dbReference>
<dbReference type="InterPro" id="IPR000160">
    <property type="entry name" value="GGDEF_dom"/>
</dbReference>
<feature type="coiled-coil region" evidence="4">
    <location>
        <begin position="3"/>
        <end position="30"/>
    </location>
</feature>
<evidence type="ECO:0000256" key="4">
    <source>
        <dbReference type="SAM" id="Coils"/>
    </source>
</evidence>
<evidence type="ECO:0000313" key="7">
    <source>
        <dbReference type="Proteomes" id="UP000189177"/>
    </source>
</evidence>
<dbReference type="PANTHER" id="PTHR45138">
    <property type="entry name" value="REGULATORY COMPONENTS OF SENSORY TRANSDUCTION SYSTEM"/>
    <property type="match status" value="1"/>
</dbReference>
<dbReference type="OrthoDB" id="9812260at2"/>
<dbReference type="EC" id="2.7.7.65" evidence="2"/>
<dbReference type="GO" id="GO:1902201">
    <property type="term" value="P:negative regulation of bacterial-type flagellum-dependent cell motility"/>
    <property type="evidence" value="ECO:0007669"/>
    <property type="project" value="TreeGrafter"/>
</dbReference>
<evidence type="ECO:0000313" key="6">
    <source>
        <dbReference type="EMBL" id="OOC09792.1"/>
    </source>
</evidence>
<dbReference type="NCBIfam" id="TIGR00254">
    <property type="entry name" value="GGDEF"/>
    <property type="match status" value="1"/>
</dbReference>
<dbReference type="CDD" id="cd01949">
    <property type="entry name" value="GGDEF"/>
    <property type="match status" value="1"/>
</dbReference>
<evidence type="ECO:0000256" key="2">
    <source>
        <dbReference type="ARBA" id="ARBA00012528"/>
    </source>
</evidence>
<name>A0A1V2ZXH1_9GAMM</name>
<dbReference type="AlphaFoldDB" id="A0A1V2ZXH1"/>
<keyword evidence="4" id="KW-0175">Coiled coil</keyword>
<dbReference type="PROSITE" id="PS50887">
    <property type="entry name" value="GGDEF"/>
    <property type="match status" value="1"/>
</dbReference>
<evidence type="ECO:0000256" key="1">
    <source>
        <dbReference type="ARBA" id="ARBA00001946"/>
    </source>
</evidence>
<dbReference type="InterPro" id="IPR043128">
    <property type="entry name" value="Rev_trsase/Diguanyl_cyclase"/>
</dbReference>
<protein>
    <recommendedName>
        <fullName evidence="2">diguanylate cyclase</fullName>
        <ecNumber evidence="2">2.7.7.65</ecNumber>
    </recommendedName>
</protein>
<dbReference type="SUPFAM" id="SSF55073">
    <property type="entry name" value="Nucleotide cyclase"/>
    <property type="match status" value="1"/>
</dbReference>
<dbReference type="RefSeq" id="WP_024328672.1">
    <property type="nucleotide sequence ID" value="NZ_MUZR01000035.1"/>
</dbReference>
<keyword evidence="7" id="KW-1185">Reference proteome</keyword>
<accession>A0A1V2ZXH1</accession>
<dbReference type="STRING" id="252474.B1A74_09220"/>
<dbReference type="GO" id="GO:0005886">
    <property type="term" value="C:plasma membrane"/>
    <property type="evidence" value="ECO:0007669"/>
    <property type="project" value="TreeGrafter"/>
</dbReference>
<dbReference type="InterPro" id="IPR029787">
    <property type="entry name" value="Nucleotide_cyclase"/>
</dbReference>
<feature type="domain" description="GGDEF" evidence="5">
    <location>
        <begin position="294"/>
        <end position="425"/>
    </location>
</feature>
<organism evidence="6 7">
    <name type="scientific">Thioalkalivibrio halophilus</name>
    <dbReference type="NCBI Taxonomy" id="252474"/>
    <lineage>
        <taxon>Bacteria</taxon>
        <taxon>Pseudomonadati</taxon>
        <taxon>Pseudomonadota</taxon>
        <taxon>Gammaproteobacteria</taxon>
        <taxon>Chromatiales</taxon>
        <taxon>Ectothiorhodospiraceae</taxon>
        <taxon>Thioalkalivibrio</taxon>
    </lineage>
</organism>
<dbReference type="GO" id="GO:0043709">
    <property type="term" value="P:cell adhesion involved in single-species biofilm formation"/>
    <property type="evidence" value="ECO:0007669"/>
    <property type="project" value="TreeGrafter"/>
</dbReference>
<comment type="caution">
    <text evidence="6">The sequence shown here is derived from an EMBL/GenBank/DDBJ whole genome shotgun (WGS) entry which is preliminary data.</text>
</comment>
<reference evidence="6 7" key="1">
    <citation type="submission" date="2017-02" db="EMBL/GenBank/DDBJ databases">
        <title>Genomic diversity within the haloalkaliphilic genus Thioalkalivibrio.</title>
        <authorList>
            <person name="Ahn A.-C."/>
            <person name="Meier-Kolthoff J."/>
            <person name="Overmars L."/>
            <person name="Richter M."/>
            <person name="Woyke T."/>
            <person name="Sorokin D.Y."/>
            <person name="Muyzer G."/>
        </authorList>
    </citation>
    <scope>NUCLEOTIDE SEQUENCE [LARGE SCALE GENOMIC DNA]</scope>
    <source>
        <strain evidence="6 7">HL17</strain>
    </source>
</reference>
<evidence type="ECO:0000256" key="3">
    <source>
        <dbReference type="ARBA" id="ARBA00034247"/>
    </source>
</evidence>
<dbReference type="PANTHER" id="PTHR45138:SF9">
    <property type="entry name" value="DIGUANYLATE CYCLASE DGCM-RELATED"/>
    <property type="match status" value="1"/>
</dbReference>
<dbReference type="EMBL" id="MUZR01000035">
    <property type="protein sequence ID" value="OOC09792.1"/>
    <property type="molecule type" value="Genomic_DNA"/>
</dbReference>